<organism evidence="2 3">
    <name type="scientific">Exophiala mesophila</name>
    <name type="common">Black yeast-like fungus</name>
    <dbReference type="NCBI Taxonomy" id="212818"/>
    <lineage>
        <taxon>Eukaryota</taxon>
        <taxon>Fungi</taxon>
        <taxon>Dikarya</taxon>
        <taxon>Ascomycota</taxon>
        <taxon>Pezizomycotina</taxon>
        <taxon>Eurotiomycetes</taxon>
        <taxon>Chaetothyriomycetidae</taxon>
        <taxon>Chaetothyriales</taxon>
        <taxon>Herpotrichiellaceae</taxon>
        <taxon>Exophiala</taxon>
    </lineage>
</organism>
<reference evidence="2 3" key="1">
    <citation type="submission" date="2017-03" db="EMBL/GenBank/DDBJ databases">
        <title>Genomes of endolithic fungi from Antarctica.</title>
        <authorList>
            <person name="Coleine C."/>
            <person name="Masonjones S."/>
            <person name="Stajich J.E."/>
        </authorList>
    </citation>
    <scope>NUCLEOTIDE SEQUENCE [LARGE SCALE GENOMIC DNA]</scope>
    <source>
        <strain evidence="2 3">CCFEE 6314</strain>
    </source>
</reference>
<name>A0A438MYZ2_EXOME</name>
<sequence>MDNLLKIAGQLAGGKQGQSQGQGQGQSSGTSGVVHKITDAVTGQSHPEDRRNQQPYGGFPGTMSGPEAQQRIPYSGNPTSYYEPNAGHGQMNGPYQNNYQGRPAEEHSGAYGSGLPGRNDHYSGGYEHRDPRAEHAPFPQNHAPSYGVQPGAHGYENSNRDHGFEGREHNYSAGHGYEQPRYEQRGYNQYGYDQHGNKPTGHNQQEYNQHGNSQHGYEQRGYGQH</sequence>
<feature type="region of interest" description="Disordered" evidence="1">
    <location>
        <begin position="1"/>
        <end position="225"/>
    </location>
</feature>
<dbReference type="Proteomes" id="UP000288859">
    <property type="component" value="Unassembled WGS sequence"/>
</dbReference>
<dbReference type="OrthoDB" id="5428444at2759"/>
<feature type="compositionally biased region" description="Gly residues" evidence="1">
    <location>
        <begin position="11"/>
        <end position="26"/>
    </location>
</feature>
<protein>
    <submittedName>
        <fullName evidence="2">Uncharacterized protein</fullName>
    </submittedName>
</protein>
<comment type="caution">
    <text evidence="2">The sequence shown here is derived from an EMBL/GenBank/DDBJ whole genome shotgun (WGS) entry which is preliminary data.</text>
</comment>
<feature type="compositionally biased region" description="Basic and acidic residues" evidence="1">
    <location>
        <begin position="158"/>
        <end position="170"/>
    </location>
</feature>
<accession>A0A438MYZ2</accession>
<feature type="compositionally biased region" description="Polar residues" evidence="1">
    <location>
        <begin position="200"/>
        <end position="216"/>
    </location>
</feature>
<dbReference type="EMBL" id="NAJM01000033">
    <property type="protein sequence ID" value="RVX68954.1"/>
    <property type="molecule type" value="Genomic_DNA"/>
</dbReference>
<evidence type="ECO:0000256" key="1">
    <source>
        <dbReference type="SAM" id="MobiDB-lite"/>
    </source>
</evidence>
<gene>
    <name evidence="2" type="ORF">B0A52_08021</name>
</gene>
<evidence type="ECO:0000313" key="2">
    <source>
        <dbReference type="EMBL" id="RVX68954.1"/>
    </source>
</evidence>
<feature type="compositionally biased region" description="Basic and acidic residues" evidence="1">
    <location>
        <begin position="118"/>
        <end position="135"/>
    </location>
</feature>
<proteinExistence type="predicted"/>
<evidence type="ECO:0000313" key="3">
    <source>
        <dbReference type="Proteomes" id="UP000288859"/>
    </source>
</evidence>
<dbReference type="AlphaFoldDB" id="A0A438MYZ2"/>